<dbReference type="RefSeq" id="WP_009452065.1">
    <property type="nucleotide sequence ID" value="NZ_AMSI01000015.1"/>
</dbReference>
<dbReference type="Proteomes" id="UP000007374">
    <property type="component" value="Unassembled WGS sequence"/>
</dbReference>
<dbReference type="GO" id="GO:0010628">
    <property type="term" value="P:positive regulation of gene expression"/>
    <property type="evidence" value="ECO:0007669"/>
    <property type="project" value="TreeGrafter"/>
</dbReference>
<dbReference type="PATRIC" id="fig|1231190.3.peg.3983"/>
<dbReference type="InterPro" id="IPR036388">
    <property type="entry name" value="WH-like_DNA-bd_sf"/>
</dbReference>
<comment type="caution">
    <text evidence="6">The sequence shown here is derived from an EMBL/GenBank/DDBJ whole genome shotgun (WGS) entry which is preliminary data.</text>
</comment>
<dbReference type="Gene3D" id="3.40.190.290">
    <property type="match status" value="1"/>
</dbReference>
<dbReference type="PANTHER" id="PTHR30427:SF1">
    <property type="entry name" value="TRANSCRIPTIONAL ACTIVATOR PROTEIN LYSR"/>
    <property type="match status" value="1"/>
</dbReference>
<sequence>MNQRQIQAFRHVMRHGSITAAAQSLNISQPAVSRLIADLERSIGFRLFLRQGGKSEPTTEALEFIQEVERMFYGLDRLGQTAREIKDLRRATLHVATMPMVSFEIIPNALKGFLAQRQGIKVTHDVHTSARIVDMIASRQLDLGVAQTHIERRDVEFLASYRTYCVCVLAPEHPLSGRSSLSPKDLRGEPLVALAHHTLTANYVTQRFAEENVKPEIAIESQPSYSACGLAAKGVGIAIVDPMTPRIFKGSLKAIPFEPRIPFDFHIVKPADLPLSRAAEEFRVHLLETLASFSEIHSLT</sequence>
<dbReference type="InterPro" id="IPR000847">
    <property type="entry name" value="LysR_HTH_N"/>
</dbReference>
<evidence type="ECO:0000256" key="3">
    <source>
        <dbReference type="ARBA" id="ARBA00023125"/>
    </source>
</evidence>
<gene>
    <name evidence="6" type="ORF">NA8A_19278</name>
</gene>
<dbReference type="eggNOG" id="COG0583">
    <property type="taxonomic scope" value="Bacteria"/>
</dbReference>
<proteinExistence type="inferred from homology"/>
<dbReference type="AlphaFoldDB" id="K2NSL4"/>
<evidence type="ECO:0000256" key="4">
    <source>
        <dbReference type="ARBA" id="ARBA00023163"/>
    </source>
</evidence>
<dbReference type="STRING" id="721133.SAMN05216176_11364"/>
<evidence type="ECO:0000259" key="5">
    <source>
        <dbReference type="PROSITE" id="PS50931"/>
    </source>
</evidence>
<dbReference type="EMBL" id="AMSI01000015">
    <property type="protein sequence ID" value="EKF40779.1"/>
    <property type="molecule type" value="Genomic_DNA"/>
</dbReference>
<dbReference type="Pfam" id="PF03466">
    <property type="entry name" value="LysR_substrate"/>
    <property type="match status" value="1"/>
</dbReference>
<dbReference type="Pfam" id="PF00126">
    <property type="entry name" value="HTH_1"/>
    <property type="match status" value="1"/>
</dbReference>
<dbReference type="SUPFAM" id="SSF46785">
    <property type="entry name" value="Winged helix' DNA-binding domain"/>
    <property type="match status" value="1"/>
</dbReference>
<keyword evidence="3" id="KW-0238">DNA-binding</keyword>
<dbReference type="InterPro" id="IPR036390">
    <property type="entry name" value="WH_DNA-bd_sf"/>
</dbReference>
<dbReference type="PRINTS" id="PR00039">
    <property type="entry name" value="HTHLYSR"/>
</dbReference>
<name>K2NSL4_9HYPH</name>
<protein>
    <submittedName>
        <fullName evidence="6">Regulator of octopine catabolism/uptake operon (LysR family) protein</fullName>
    </submittedName>
</protein>
<reference evidence="6 7" key="1">
    <citation type="journal article" date="2012" name="J. Bacteriol.">
        <title>Genome Sequence of Nitratireductor indicus Type Strain C115.</title>
        <authorList>
            <person name="Lai Q."/>
            <person name="Li G."/>
            <person name="Yu Z."/>
            <person name="Shao Z."/>
        </authorList>
    </citation>
    <scope>NUCLEOTIDE SEQUENCE [LARGE SCALE GENOMIC DNA]</scope>
    <source>
        <strain evidence="6 7">C115</strain>
    </source>
</reference>
<organism evidence="6 7">
    <name type="scientific">Nitratireductor indicus C115</name>
    <dbReference type="NCBI Taxonomy" id="1231190"/>
    <lineage>
        <taxon>Bacteria</taxon>
        <taxon>Pseudomonadati</taxon>
        <taxon>Pseudomonadota</taxon>
        <taxon>Alphaproteobacteria</taxon>
        <taxon>Hyphomicrobiales</taxon>
        <taxon>Phyllobacteriaceae</taxon>
        <taxon>Nitratireductor</taxon>
    </lineage>
</organism>
<dbReference type="PROSITE" id="PS50931">
    <property type="entry name" value="HTH_LYSR"/>
    <property type="match status" value="1"/>
</dbReference>
<dbReference type="GO" id="GO:0003700">
    <property type="term" value="F:DNA-binding transcription factor activity"/>
    <property type="evidence" value="ECO:0007669"/>
    <property type="project" value="InterPro"/>
</dbReference>
<dbReference type="Gene3D" id="1.10.10.10">
    <property type="entry name" value="Winged helix-like DNA-binding domain superfamily/Winged helix DNA-binding domain"/>
    <property type="match status" value="1"/>
</dbReference>
<evidence type="ECO:0000256" key="2">
    <source>
        <dbReference type="ARBA" id="ARBA00023015"/>
    </source>
</evidence>
<evidence type="ECO:0000313" key="7">
    <source>
        <dbReference type="Proteomes" id="UP000007374"/>
    </source>
</evidence>
<accession>K2NSL4</accession>
<evidence type="ECO:0000313" key="6">
    <source>
        <dbReference type="EMBL" id="EKF40779.1"/>
    </source>
</evidence>
<keyword evidence="4" id="KW-0804">Transcription</keyword>
<keyword evidence="7" id="KW-1185">Reference proteome</keyword>
<dbReference type="PANTHER" id="PTHR30427">
    <property type="entry name" value="TRANSCRIPTIONAL ACTIVATOR PROTEIN LYSR"/>
    <property type="match status" value="1"/>
</dbReference>
<dbReference type="GO" id="GO:0043565">
    <property type="term" value="F:sequence-specific DNA binding"/>
    <property type="evidence" value="ECO:0007669"/>
    <property type="project" value="TreeGrafter"/>
</dbReference>
<evidence type="ECO:0000256" key="1">
    <source>
        <dbReference type="ARBA" id="ARBA00009437"/>
    </source>
</evidence>
<comment type="similarity">
    <text evidence="1">Belongs to the LysR transcriptional regulatory family.</text>
</comment>
<feature type="domain" description="HTH lysR-type" evidence="5">
    <location>
        <begin position="1"/>
        <end position="58"/>
    </location>
</feature>
<keyword evidence="2" id="KW-0805">Transcription regulation</keyword>
<dbReference type="InterPro" id="IPR005119">
    <property type="entry name" value="LysR_subst-bd"/>
</dbReference>
<dbReference type="SUPFAM" id="SSF53850">
    <property type="entry name" value="Periplasmic binding protein-like II"/>
    <property type="match status" value="1"/>
</dbReference>